<proteinExistence type="predicted"/>
<keyword evidence="2" id="KW-1185">Reference proteome</keyword>
<reference evidence="1" key="1">
    <citation type="submission" date="2019-09" db="EMBL/GenBank/DDBJ databases">
        <authorList>
            <person name="Rodrigo-Torres L."/>
            <person name="Arahal R. D."/>
            <person name="Lucena T."/>
        </authorList>
    </citation>
    <scope>NUCLEOTIDE SEQUENCE</scope>
    <source>
        <strain evidence="1">ISS653</strain>
    </source>
</reference>
<dbReference type="Proteomes" id="UP000356253">
    <property type="component" value="Unassembled WGS sequence"/>
</dbReference>
<gene>
    <name evidence="1" type="ORF">FVB9532_02641</name>
</gene>
<sequence length="231" mass="25886">MVSSQTHNQSISLTAIGEETGYVTLQARMGSEFCRSVMVKTKKLFVGSPKVGVQRLTSEEYCDIKYHYLVFKANSTSNFVSYQWLYPINFPSIQAYEEGNILRLGIPKNDYDNFAVSVQVENDCGNDFGSWSGAITQCNSSKTSRMATEDVSVTPNPKNMGESISVDLLNNINNIIIEKIEVYDLTGQTRFSQNYSEGSININALNLSQGNYILNIFTSDNEVYQKLIIIE</sequence>
<name>A0AC61YA17_9FLAO</name>
<accession>A0AC61YA17</accession>
<comment type="caution">
    <text evidence="1">The sequence shown here is derived from an EMBL/GenBank/DDBJ whole genome shotgun (WGS) entry which is preliminary data.</text>
</comment>
<organism evidence="1 2">
    <name type="scientific">Mesonia oceanica</name>
    <dbReference type="NCBI Taxonomy" id="2687242"/>
    <lineage>
        <taxon>Bacteria</taxon>
        <taxon>Pseudomonadati</taxon>
        <taxon>Bacteroidota</taxon>
        <taxon>Flavobacteriia</taxon>
        <taxon>Flavobacteriales</taxon>
        <taxon>Flavobacteriaceae</taxon>
        <taxon>Mesonia</taxon>
    </lineage>
</organism>
<evidence type="ECO:0000313" key="1">
    <source>
        <dbReference type="EMBL" id="VVV01351.1"/>
    </source>
</evidence>
<dbReference type="EMBL" id="CABVMM010000010">
    <property type="protein sequence ID" value="VVV01351.1"/>
    <property type="molecule type" value="Genomic_DNA"/>
</dbReference>
<evidence type="ECO:0000313" key="2">
    <source>
        <dbReference type="Proteomes" id="UP000356253"/>
    </source>
</evidence>
<protein>
    <submittedName>
        <fullName evidence="1">Uncharacterized protein</fullName>
    </submittedName>
</protein>